<dbReference type="Proteomes" id="UP001344906">
    <property type="component" value="Unassembled WGS sequence"/>
</dbReference>
<sequence length="266" mass="30391">MHNAAIPQMLQPLLEAYLHILEPVHGRIYGVYVCGSTALGAFEELTSDIDVVVLTSGEWSTSELDSLAAAHSRLLGEQPLARRLEVAYMPLEALGKSRQEVASYPHFQNGVFNPARYGDQNAVTWWILQHKAIALLGPDRATLPLVVDWSQVVDAMSYNLNTYWAGLARNRPFLYLDDESVMFAVTTLCRILTTLEDGEIIAKSPALQRWRKRLPASWHRLLDEAWRLRRHPEQPSRYHSRLSRMLITLAFIRYVRIRGNHILRPV</sequence>
<feature type="domain" description="Polymerase nucleotidyl transferase" evidence="2">
    <location>
        <begin position="28"/>
        <end position="76"/>
    </location>
</feature>
<evidence type="ECO:0000256" key="1">
    <source>
        <dbReference type="ARBA" id="ARBA00022679"/>
    </source>
</evidence>
<reference evidence="4 5" key="1">
    <citation type="submission" date="2023-02" db="EMBL/GenBank/DDBJ databases">
        <title>Dictyobacter halimunensis sp. nov., a new member of the class Ktedonobacteria from forest soil in a geothermal area.</title>
        <authorList>
            <person name="Rachmania M.K."/>
            <person name="Ningsih F."/>
            <person name="Sakai Y."/>
            <person name="Yabe S."/>
            <person name="Yokota A."/>
            <person name="Sjamsuridzal W."/>
        </authorList>
    </citation>
    <scope>NUCLEOTIDE SEQUENCE [LARGE SCALE GENOMIC DNA]</scope>
    <source>
        <strain evidence="4 5">S3.2.2.5</strain>
    </source>
</reference>
<dbReference type="Pfam" id="PF13427">
    <property type="entry name" value="AadA_C"/>
    <property type="match status" value="1"/>
</dbReference>
<dbReference type="EMBL" id="BSRI01000001">
    <property type="protein sequence ID" value="GLV55318.1"/>
    <property type="molecule type" value="Genomic_DNA"/>
</dbReference>
<dbReference type="InterPro" id="IPR002934">
    <property type="entry name" value="Polymerase_NTP_transf_dom"/>
</dbReference>
<evidence type="ECO:0000313" key="5">
    <source>
        <dbReference type="Proteomes" id="UP001344906"/>
    </source>
</evidence>
<protein>
    <submittedName>
        <fullName evidence="4">Nucleotidyltransferase</fullName>
    </submittedName>
</protein>
<dbReference type="CDD" id="cd05403">
    <property type="entry name" value="NT_KNTase_like"/>
    <property type="match status" value="1"/>
</dbReference>
<dbReference type="SUPFAM" id="SSF81301">
    <property type="entry name" value="Nucleotidyltransferase"/>
    <property type="match status" value="1"/>
</dbReference>
<feature type="domain" description="Adenylyltransferase AadA C-terminal" evidence="3">
    <location>
        <begin position="154"/>
        <end position="235"/>
    </location>
</feature>
<name>A0ABQ6FM36_9CHLR</name>
<organism evidence="4 5">
    <name type="scientific">Dictyobacter halimunensis</name>
    <dbReference type="NCBI Taxonomy" id="3026934"/>
    <lineage>
        <taxon>Bacteria</taxon>
        <taxon>Bacillati</taxon>
        <taxon>Chloroflexota</taxon>
        <taxon>Ktedonobacteria</taxon>
        <taxon>Ktedonobacterales</taxon>
        <taxon>Dictyobacteraceae</taxon>
        <taxon>Dictyobacter</taxon>
    </lineage>
</organism>
<dbReference type="InterPro" id="IPR043519">
    <property type="entry name" value="NT_sf"/>
</dbReference>
<accession>A0ABQ6FM36</accession>
<gene>
    <name evidence="4" type="ORF">KDH_21650</name>
</gene>
<dbReference type="Pfam" id="PF01909">
    <property type="entry name" value="NTP_transf_2"/>
    <property type="match status" value="1"/>
</dbReference>
<proteinExistence type="predicted"/>
<keyword evidence="1" id="KW-0808">Transferase</keyword>
<dbReference type="InterPro" id="IPR025184">
    <property type="entry name" value="AadA_C"/>
</dbReference>
<comment type="caution">
    <text evidence="4">The sequence shown here is derived from an EMBL/GenBank/DDBJ whole genome shotgun (WGS) entry which is preliminary data.</text>
</comment>
<keyword evidence="5" id="KW-1185">Reference proteome</keyword>
<evidence type="ECO:0000313" key="4">
    <source>
        <dbReference type="EMBL" id="GLV55318.1"/>
    </source>
</evidence>
<evidence type="ECO:0000259" key="2">
    <source>
        <dbReference type="Pfam" id="PF01909"/>
    </source>
</evidence>
<evidence type="ECO:0000259" key="3">
    <source>
        <dbReference type="Pfam" id="PF13427"/>
    </source>
</evidence>
<dbReference type="RefSeq" id="WP_338249551.1">
    <property type="nucleotide sequence ID" value="NZ_BSRI01000001.1"/>
</dbReference>